<dbReference type="InterPro" id="IPR003805">
    <property type="entry name" value="CobS"/>
</dbReference>
<dbReference type="RefSeq" id="WP_004845502.1">
    <property type="nucleotide sequence ID" value="NZ_AP028249.1"/>
</dbReference>
<comment type="cofactor">
    <cofactor evidence="1 19">
        <name>Mg(2+)</name>
        <dbReference type="ChEBI" id="CHEBI:18420"/>
    </cofactor>
</comment>
<dbReference type="AlphaFoldDB" id="A0A174C318"/>
<feature type="transmembrane region" description="Helical" evidence="19">
    <location>
        <begin position="231"/>
        <end position="253"/>
    </location>
</feature>
<dbReference type="GO" id="GO:0008818">
    <property type="term" value="F:cobalamin 5'-phosphate synthase activity"/>
    <property type="evidence" value="ECO:0007669"/>
    <property type="project" value="UniProtKB-UniRule"/>
</dbReference>
<evidence type="ECO:0000256" key="1">
    <source>
        <dbReference type="ARBA" id="ARBA00001946"/>
    </source>
</evidence>
<dbReference type="PANTHER" id="PTHR34148:SF1">
    <property type="entry name" value="ADENOSYLCOBINAMIDE-GDP RIBAZOLETRANSFERASE"/>
    <property type="match status" value="1"/>
</dbReference>
<keyword evidence="11 19" id="KW-0460">Magnesium</keyword>
<keyword evidence="8 19" id="KW-0169">Cobalamin biosynthesis</keyword>
<organism evidence="20 22">
    <name type="scientific">[Ruminococcus] torques</name>
    <dbReference type="NCBI Taxonomy" id="33039"/>
    <lineage>
        <taxon>Bacteria</taxon>
        <taxon>Bacillati</taxon>
        <taxon>Bacillota</taxon>
        <taxon>Clostridia</taxon>
        <taxon>Lachnospirales</taxon>
        <taxon>Lachnospiraceae</taxon>
        <taxon>Mediterraneibacter</taxon>
    </lineage>
</organism>
<feature type="transmembrane region" description="Helical" evidence="19">
    <location>
        <begin position="179"/>
        <end position="197"/>
    </location>
</feature>
<feature type="transmembrane region" description="Helical" evidence="19">
    <location>
        <begin position="141"/>
        <end position="158"/>
    </location>
</feature>
<dbReference type="EMBL" id="CYZO01000017">
    <property type="protein sequence ID" value="CUO06285.1"/>
    <property type="molecule type" value="Genomic_DNA"/>
</dbReference>
<dbReference type="EC" id="2.7.8.26" evidence="5 19"/>
<name>A0A174C318_9FIRM</name>
<gene>
    <name evidence="19 21" type="primary">cobS</name>
    <name evidence="21" type="ORF">EAI93_00980</name>
    <name evidence="20" type="ORF">ERS852456_01512</name>
</gene>
<comment type="catalytic activity">
    <reaction evidence="18 19">
        <text>alpha-ribazole 5'-phosphate + adenosylcob(III)inamide-GDP = adenosylcob(III)alamin 5'-phosphate + GMP + H(+)</text>
        <dbReference type="Rhea" id="RHEA:23560"/>
        <dbReference type="ChEBI" id="CHEBI:15378"/>
        <dbReference type="ChEBI" id="CHEBI:57918"/>
        <dbReference type="ChEBI" id="CHEBI:58115"/>
        <dbReference type="ChEBI" id="CHEBI:60487"/>
        <dbReference type="ChEBI" id="CHEBI:60493"/>
        <dbReference type="EC" id="2.7.8.26"/>
    </reaction>
</comment>
<evidence type="ECO:0000256" key="14">
    <source>
        <dbReference type="ARBA" id="ARBA00025228"/>
    </source>
</evidence>
<sequence length="254" mass="28043">MNMLKSLIIALAMYSKLPVPNIDWDEKNMRYAMCFFPVVGVIIGALVFGAGQLILRYTECGKLFFAAVMTMIPVAVTGGIHLDGFADTIDAVSSYKDREKKLEILKDPHTGAFAVIGLCAYFLITAALWSEVNLKTLSLAVWMYPISRALSGLSVVSFRSAKSSGLLRTFQERADRKRTRIVLSIWLMSLAAGAIYIFRVQGAIIVTAALLVFFYYYKMSFKQFGGITGDLAGYFLQICELVMLTVVAFLGGIC</sequence>
<evidence type="ECO:0000256" key="12">
    <source>
        <dbReference type="ARBA" id="ARBA00022989"/>
    </source>
</evidence>
<keyword evidence="12 19" id="KW-1133">Transmembrane helix</keyword>
<evidence type="ECO:0000313" key="23">
    <source>
        <dbReference type="Proteomes" id="UP000292665"/>
    </source>
</evidence>
<evidence type="ECO:0000256" key="16">
    <source>
        <dbReference type="ARBA" id="ARBA00032853"/>
    </source>
</evidence>
<keyword evidence="7 19" id="KW-1003">Cell membrane</keyword>
<dbReference type="EMBL" id="RCYR01000001">
    <property type="protein sequence ID" value="RYS82310.1"/>
    <property type="molecule type" value="Genomic_DNA"/>
</dbReference>
<dbReference type="Proteomes" id="UP000095787">
    <property type="component" value="Unassembled WGS sequence"/>
</dbReference>
<dbReference type="GO" id="GO:0005886">
    <property type="term" value="C:plasma membrane"/>
    <property type="evidence" value="ECO:0007669"/>
    <property type="project" value="UniProtKB-SubCell"/>
</dbReference>
<evidence type="ECO:0000256" key="9">
    <source>
        <dbReference type="ARBA" id="ARBA00022679"/>
    </source>
</evidence>
<evidence type="ECO:0000256" key="2">
    <source>
        <dbReference type="ARBA" id="ARBA00004651"/>
    </source>
</evidence>
<evidence type="ECO:0000313" key="21">
    <source>
        <dbReference type="EMBL" id="RYS82310.1"/>
    </source>
</evidence>
<dbReference type="PANTHER" id="PTHR34148">
    <property type="entry name" value="ADENOSYLCOBINAMIDE-GDP RIBAZOLETRANSFERASE"/>
    <property type="match status" value="1"/>
</dbReference>
<evidence type="ECO:0000256" key="7">
    <source>
        <dbReference type="ARBA" id="ARBA00022475"/>
    </source>
</evidence>
<reference evidence="20 22" key="1">
    <citation type="submission" date="2015-09" db="EMBL/GenBank/DDBJ databases">
        <authorList>
            <consortium name="Pathogen Informatics"/>
        </authorList>
    </citation>
    <scope>NUCLEOTIDE SEQUENCE [LARGE SCALE GENOMIC DNA]</scope>
    <source>
        <strain evidence="20 22">2789STDY5834841</strain>
    </source>
</reference>
<evidence type="ECO:0000256" key="3">
    <source>
        <dbReference type="ARBA" id="ARBA00004663"/>
    </source>
</evidence>
<evidence type="ECO:0000256" key="15">
    <source>
        <dbReference type="ARBA" id="ARBA00032605"/>
    </source>
</evidence>
<keyword evidence="13 19" id="KW-0472">Membrane</keyword>
<keyword evidence="9 19" id="KW-0808">Transferase</keyword>
<evidence type="ECO:0000256" key="11">
    <source>
        <dbReference type="ARBA" id="ARBA00022842"/>
    </source>
</evidence>
<dbReference type="Proteomes" id="UP000292665">
    <property type="component" value="Unassembled WGS sequence"/>
</dbReference>
<evidence type="ECO:0000256" key="18">
    <source>
        <dbReference type="ARBA" id="ARBA00049504"/>
    </source>
</evidence>
<feature type="transmembrane region" description="Helical" evidence="19">
    <location>
        <begin position="110"/>
        <end position="129"/>
    </location>
</feature>
<comment type="function">
    <text evidence="14 19">Joins adenosylcobinamide-GDP and alpha-ribazole to generate adenosylcobalamin (Ado-cobalamin). Also synthesizes adenosylcobalamin 5'-phosphate from adenosylcobinamide-GDP and alpha-ribazole 5'-phosphate.</text>
</comment>
<dbReference type="GO" id="GO:0009236">
    <property type="term" value="P:cobalamin biosynthetic process"/>
    <property type="evidence" value="ECO:0007669"/>
    <property type="project" value="UniProtKB-UniRule"/>
</dbReference>
<evidence type="ECO:0000256" key="19">
    <source>
        <dbReference type="HAMAP-Rule" id="MF_00719"/>
    </source>
</evidence>
<evidence type="ECO:0000256" key="17">
    <source>
        <dbReference type="ARBA" id="ARBA00048623"/>
    </source>
</evidence>
<accession>A0A174C318</accession>
<dbReference type="GeneID" id="97329199"/>
<dbReference type="UniPathway" id="UPA00148">
    <property type="reaction ID" value="UER00238"/>
</dbReference>
<dbReference type="HAMAP" id="MF_00719">
    <property type="entry name" value="CobS"/>
    <property type="match status" value="1"/>
</dbReference>
<comment type="similarity">
    <text evidence="4 19">Belongs to the CobS family.</text>
</comment>
<comment type="subcellular location">
    <subcellularLocation>
        <location evidence="2 19">Cell membrane</location>
        <topology evidence="2 19">Multi-pass membrane protein</topology>
    </subcellularLocation>
</comment>
<evidence type="ECO:0000256" key="13">
    <source>
        <dbReference type="ARBA" id="ARBA00023136"/>
    </source>
</evidence>
<comment type="catalytic activity">
    <reaction evidence="17 19">
        <text>alpha-ribazole + adenosylcob(III)inamide-GDP = adenosylcob(III)alamin + GMP + H(+)</text>
        <dbReference type="Rhea" id="RHEA:16049"/>
        <dbReference type="ChEBI" id="CHEBI:10329"/>
        <dbReference type="ChEBI" id="CHEBI:15378"/>
        <dbReference type="ChEBI" id="CHEBI:18408"/>
        <dbReference type="ChEBI" id="CHEBI:58115"/>
        <dbReference type="ChEBI" id="CHEBI:60487"/>
        <dbReference type="EC" id="2.7.8.26"/>
    </reaction>
</comment>
<feature type="transmembrane region" description="Helical" evidence="19">
    <location>
        <begin position="63"/>
        <end position="89"/>
    </location>
</feature>
<evidence type="ECO:0000313" key="20">
    <source>
        <dbReference type="EMBL" id="CUO06285.1"/>
    </source>
</evidence>
<evidence type="ECO:0000256" key="6">
    <source>
        <dbReference type="ARBA" id="ARBA00015850"/>
    </source>
</evidence>
<keyword evidence="10 19" id="KW-0812">Transmembrane</keyword>
<dbReference type="GO" id="GO:0051073">
    <property type="term" value="F:adenosylcobinamide-GDP ribazoletransferase activity"/>
    <property type="evidence" value="ECO:0007669"/>
    <property type="project" value="UniProtKB-UniRule"/>
</dbReference>
<comment type="pathway">
    <text evidence="3 19">Cofactor biosynthesis; adenosylcobalamin biosynthesis; adenosylcobalamin from cob(II)yrinate a,c-diamide: step 7/7.</text>
</comment>
<dbReference type="NCBIfam" id="TIGR00317">
    <property type="entry name" value="cobS"/>
    <property type="match status" value="1"/>
</dbReference>
<evidence type="ECO:0000256" key="4">
    <source>
        <dbReference type="ARBA" id="ARBA00010561"/>
    </source>
</evidence>
<protein>
    <recommendedName>
        <fullName evidence="6 19">Adenosylcobinamide-GDP ribazoletransferase</fullName>
        <ecNumber evidence="5 19">2.7.8.26</ecNumber>
    </recommendedName>
    <alternativeName>
        <fullName evidence="16 19">Cobalamin synthase</fullName>
    </alternativeName>
    <alternativeName>
        <fullName evidence="15 19">Cobalamin-5'-phosphate synthase</fullName>
    </alternativeName>
</protein>
<reference evidence="21 23" key="2">
    <citation type="journal article" date="2019" name="Science, e1252229">
        <title>Invertible promoters mediate bacterial phase variation, antibiotic resistance, and host adaptation in the gut.</title>
        <authorList>
            <person name="Jiang X."/>
            <person name="Hall A.B."/>
            <person name="Arthur T.D."/>
            <person name="Plichta D.R."/>
            <person name="Covington C.T."/>
            <person name="Poyet M."/>
            <person name="Crothers J."/>
            <person name="Moses P.L."/>
            <person name="Tolonen A.C."/>
            <person name="Vlamakis H."/>
            <person name="Alm E.J."/>
            <person name="Xavier R.J."/>
        </authorList>
    </citation>
    <scope>NUCLEOTIDE SEQUENCE [LARGE SCALE GENOMIC DNA]</scope>
    <source>
        <strain evidence="21">Aa_0143</strain>
        <strain evidence="23">aa_0143</strain>
    </source>
</reference>
<dbReference type="Pfam" id="PF02654">
    <property type="entry name" value="CobS"/>
    <property type="match status" value="1"/>
</dbReference>
<proteinExistence type="inferred from homology"/>
<evidence type="ECO:0000313" key="22">
    <source>
        <dbReference type="Proteomes" id="UP000095787"/>
    </source>
</evidence>
<evidence type="ECO:0000256" key="5">
    <source>
        <dbReference type="ARBA" id="ARBA00013200"/>
    </source>
</evidence>
<evidence type="ECO:0000256" key="10">
    <source>
        <dbReference type="ARBA" id="ARBA00022692"/>
    </source>
</evidence>
<feature type="transmembrane region" description="Helical" evidence="19">
    <location>
        <begin position="31"/>
        <end position="51"/>
    </location>
</feature>
<evidence type="ECO:0000256" key="8">
    <source>
        <dbReference type="ARBA" id="ARBA00022573"/>
    </source>
</evidence>